<proteinExistence type="predicted"/>
<evidence type="ECO:0000313" key="2">
    <source>
        <dbReference type="EMBL" id="KAJ7339009.1"/>
    </source>
</evidence>
<name>A0AAD7ENP6_9AGAR</name>
<gene>
    <name evidence="2" type="ORF">DFH08DRAFT_812406</name>
</gene>
<dbReference type="EMBL" id="JARIHO010000028">
    <property type="protein sequence ID" value="KAJ7339009.1"/>
    <property type="molecule type" value="Genomic_DNA"/>
</dbReference>
<feature type="compositionally biased region" description="Acidic residues" evidence="1">
    <location>
        <begin position="31"/>
        <end position="40"/>
    </location>
</feature>
<feature type="region of interest" description="Disordered" evidence="1">
    <location>
        <begin position="1"/>
        <end position="40"/>
    </location>
</feature>
<dbReference type="AlphaFoldDB" id="A0AAD7ENP6"/>
<accession>A0AAD7ENP6</accession>
<comment type="caution">
    <text evidence="2">The sequence shown here is derived from an EMBL/GenBank/DDBJ whole genome shotgun (WGS) entry which is preliminary data.</text>
</comment>
<organism evidence="2 3">
    <name type="scientific">Mycena albidolilacea</name>
    <dbReference type="NCBI Taxonomy" id="1033008"/>
    <lineage>
        <taxon>Eukaryota</taxon>
        <taxon>Fungi</taxon>
        <taxon>Dikarya</taxon>
        <taxon>Basidiomycota</taxon>
        <taxon>Agaricomycotina</taxon>
        <taxon>Agaricomycetes</taxon>
        <taxon>Agaricomycetidae</taxon>
        <taxon>Agaricales</taxon>
        <taxon>Marasmiineae</taxon>
        <taxon>Mycenaceae</taxon>
        <taxon>Mycena</taxon>
    </lineage>
</organism>
<reference evidence="2" key="1">
    <citation type="submission" date="2023-03" db="EMBL/GenBank/DDBJ databases">
        <title>Massive genome expansion in bonnet fungi (Mycena s.s.) driven by repeated elements and novel gene families across ecological guilds.</title>
        <authorList>
            <consortium name="Lawrence Berkeley National Laboratory"/>
            <person name="Harder C.B."/>
            <person name="Miyauchi S."/>
            <person name="Viragh M."/>
            <person name="Kuo A."/>
            <person name="Thoen E."/>
            <person name="Andreopoulos B."/>
            <person name="Lu D."/>
            <person name="Skrede I."/>
            <person name="Drula E."/>
            <person name="Henrissat B."/>
            <person name="Morin E."/>
            <person name="Kohler A."/>
            <person name="Barry K."/>
            <person name="LaButti K."/>
            <person name="Morin E."/>
            <person name="Salamov A."/>
            <person name="Lipzen A."/>
            <person name="Mereny Z."/>
            <person name="Hegedus B."/>
            <person name="Baldrian P."/>
            <person name="Stursova M."/>
            <person name="Weitz H."/>
            <person name="Taylor A."/>
            <person name="Grigoriev I.V."/>
            <person name="Nagy L.G."/>
            <person name="Martin F."/>
            <person name="Kauserud H."/>
        </authorList>
    </citation>
    <scope>NUCLEOTIDE SEQUENCE</scope>
    <source>
        <strain evidence="2">CBHHK002</strain>
    </source>
</reference>
<dbReference type="Proteomes" id="UP001218218">
    <property type="component" value="Unassembled WGS sequence"/>
</dbReference>
<evidence type="ECO:0000256" key="1">
    <source>
        <dbReference type="SAM" id="MobiDB-lite"/>
    </source>
</evidence>
<keyword evidence="3" id="KW-1185">Reference proteome</keyword>
<sequence>MFGSVEAVPPLYVKSVRTGGEPDRGEGSAGGDDEDEDKDEDLPAMITVSVVPHPCRTRPCFPITLANLSGGTIPRPLGKPARHSQVVSEEGLYMELCAAEYSDKETDEEGLDTRDADSGWRLINLRRKRVSVGRGNGHERKTWDRDLLAPSEWARVKTSVWSNFHTPAIRPLHTDKGVLKSSDVNFKE</sequence>
<evidence type="ECO:0000313" key="3">
    <source>
        <dbReference type="Proteomes" id="UP001218218"/>
    </source>
</evidence>
<protein>
    <submittedName>
        <fullName evidence="2">Uncharacterized protein</fullName>
    </submittedName>
</protein>